<evidence type="ECO:0000313" key="2">
    <source>
        <dbReference type="Proteomes" id="UP000785679"/>
    </source>
</evidence>
<keyword evidence="2" id="KW-1185">Reference proteome</keyword>
<protein>
    <submittedName>
        <fullName evidence="1">Uncharacterized protein</fullName>
    </submittedName>
</protein>
<accession>A0A8J8NX80</accession>
<dbReference type="AlphaFoldDB" id="A0A8J8NX80"/>
<dbReference type="EMBL" id="RRYP01003998">
    <property type="protein sequence ID" value="TNV83262.1"/>
    <property type="molecule type" value="Genomic_DNA"/>
</dbReference>
<comment type="caution">
    <text evidence="1">The sequence shown here is derived from an EMBL/GenBank/DDBJ whole genome shotgun (WGS) entry which is preliminary data.</text>
</comment>
<sequence length="95" mass="10674">MWWRQLWRGSGLGFCCERAPGWRSSLRSAELGVVAWSILMLCQCRLDPQYSSCDQCNILTLLGISSKQSIKYKLLNSDSLNVPNLFGSPTGMKSQ</sequence>
<proteinExistence type="predicted"/>
<evidence type="ECO:0000313" key="1">
    <source>
        <dbReference type="EMBL" id="TNV83262.1"/>
    </source>
</evidence>
<organism evidence="1 2">
    <name type="scientific">Halteria grandinella</name>
    <dbReference type="NCBI Taxonomy" id="5974"/>
    <lineage>
        <taxon>Eukaryota</taxon>
        <taxon>Sar</taxon>
        <taxon>Alveolata</taxon>
        <taxon>Ciliophora</taxon>
        <taxon>Intramacronucleata</taxon>
        <taxon>Spirotrichea</taxon>
        <taxon>Stichotrichia</taxon>
        <taxon>Sporadotrichida</taxon>
        <taxon>Halteriidae</taxon>
        <taxon>Halteria</taxon>
    </lineage>
</organism>
<dbReference type="Proteomes" id="UP000785679">
    <property type="component" value="Unassembled WGS sequence"/>
</dbReference>
<gene>
    <name evidence="1" type="ORF">FGO68_gene12671</name>
</gene>
<name>A0A8J8NX80_HALGN</name>
<reference evidence="1" key="1">
    <citation type="submission" date="2019-06" db="EMBL/GenBank/DDBJ databases">
        <authorList>
            <person name="Zheng W."/>
        </authorList>
    </citation>
    <scope>NUCLEOTIDE SEQUENCE</scope>
    <source>
        <strain evidence="1">QDHG01</strain>
    </source>
</reference>